<dbReference type="PANTHER" id="PTHR30303:SF4">
    <property type="entry name" value="HYDROGENASE EXPRESSION_FORMATION PROTEIN HYPE"/>
    <property type="match status" value="1"/>
</dbReference>
<dbReference type="Proteomes" id="UP001519921">
    <property type="component" value="Unassembled WGS sequence"/>
</dbReference>
<feature type="domain" description="PurM-like N-terminal" evidence="2">
    <location>
        <begin position="33"/>
        <end position="138"/>
    </location>
</feature>
<dbReference type="Pfam" id="PF02769">
    <property type="entry name" value="AIRS_C"/>
    <property type="match status" value="1"/>
</dbReference>
<dbReference type="InterPro" id="IPR016188">
    <property type="entry name" value="PurM-like_N"/>
</dbReference>
<name>A0ABS7APD6_9CLOT</name>
<dbReference type="SUPFAM" id="SSF55326">
    <property type="entry name" value="PurM N-terminal domain-like"/>
    <property type="match status" value="1"/>
</dbReference>
<sequence>MEEGKLNFEDLRKIILDNKTIKREEVKVRNDVGEDCSIIDFGECEAIFSTDPITGANKDIGKLAVHINCNDIASSGGEPIGIMVTVLAPISSTLDEINKVMHEIDQEASKIGVEIIGGHTEVTSAVNKMIISVTVIGKTLKGKAVKTAGAEEDDDIIVTKDIGIEGTYILINDYEETIKRELSEEEIILSKSLINRLSVLKEGRIAGEFGVNSMHDITEGGLIGALFEVAMASSKGFKIYNDKIPILDITKKLSNLFKIDPLRLISSGSMLITTKNGKELVEILKENGIKATVIGKICNNGNILVDNNKEIVIEVPKRDEIYNLIPKNK</sequence>
<dbReference type="Pfam" id="PF00586">
    <property type="entry name" value="AIRS"/>
    <property type="match status" value="1"/>
</dbReference>
<protein>
    <submittedName>
        <fullName evidence="4">AIR synthase family protein</fullName>
    </submittedName>
</protein>
<organism evidence="4 5">
    <name type="scientific">Clostridium weizhouense</name>
    <dbReference type="NCBI Taxonomy" id="2859781"/>
    <lineage>
        <taxon>Bacteria</taxon>
        <taxon>Bacillati</taxon>
        <taxon>Bacillota</taxon>
        <taxon>Clostridia</taxon>
        <taxon>Eubacteriales</taxon>
        <taxon>Clostridiaceae</taxon>
        <taxon>Clostridium</taxon>
    </lineage>
</organism>
<dbReference type="InterPro" id="IPR036676">
    <property type="entry name" value="PurM-like_C_sf"/>
</dbReference>
<dbReference type="PANTHER" id="PTHR30303">
    <property type="entry name" value="HYDROGENASE ISOENZYMES FORMATION PROTEIN HYPE"/>
    <property type="match status" value="1"/>
</dbReference>
<comment type="caution">
    <text evidence="4">The sequence shown here is derived from an EMBL/GenBank/DDBJ whole genome shotgun (WGS) entry which is preliminary data.</text>
</comment>
<dbReference type="RefSeq" id="WP_219779925.1">
    <property type="nucleotide sequence ID" value="NZ_JAHXPT010000007.1"/>
</dbReference>
<evidence type="ECO:0000256" key="1">
    <source>
        <dbReference type="ARBA" id="ARBA00006243"/>
    </source>
</evidence>
<accession>A0ABS7APD6</accession>
<evidence type="ECO:0000313" key="5">
    <source>
        <dbReference type="Proteomes" id="UP001519921"/>
    </source>
</evidence>
<gene>
    <name evidence="4" type="ORF">KYD98_10520</name>
</gene>
<dbReference type="InterPro" id="IPR036921">
    <property type="entry name" value="PurM-like_N_sf"/>
</dbReference>
<evidence type="ECO:0000259" key="3">
    <source>
        <dbReference type="Pfam" id="PF02769"/>
    </source>
</evidence>
<evidence type="ECO:0000259" key="2">
    <source>
        <dbReference type="Pfam" id="PF00586"/>
    </source>
</evidence>
<dbReference type="Gene3D" id="3.30.1330.10">
    <property type="entry name" value="PurM-like, N-terminal domain"/>
    <property type="match status" value="1"/>
</dbReference>
<feature type="domain" description="PurM-like C-terminal" evidence="3">
    <location>
        <begin position="152"/>
        <end position="301"/>
    </location>
</feature>
<evidence type="ECO:0000313" key="4">
    <source>
        <dbReference type="EMBL" id="MBW6410529.1"/>
    </source>
</evidence>
<proteinExistence type="inferred from homology"/>
<dbReference type="SUPFAM" id="SSF56042">
    <property type="entry name" value="PurM C-terminal domain-like"/>
    <property type="match status" value="1"/>
</dbReference>
<dbReference type="InterPro" id="IPR010918">
    <property type="entry name" value="PurM-like_C_dom"/>
</dbReference>
<comment type="similarity">
    <text evidence="1">Belongs to the HypE family.</text>
</comment>
<dbReference type="CDD" id="cd06061">
    <property type="entry name" value="PurM-like1"/>
    <property type="match status" value="1"/>
</dbReference>
<dbReference type="Gene3D" id="3.90.650.10">
    <property type="entry name" value="PurM-like C-terminal domain"/>
    <property type="match status" value="1"/>
</dbReference>
<dbReference type="EMBL" id="JAHXPT010000007">
    <property type="protein sequence ID" value="MBW6410529.1"/>
    <property type="molecule type" value="Genomic_DNA"/>
</dbReference>
<reference evidence="4 5" key="1">
    <citation type="submission" date="2021-07" db="EMBL/GenBank/DDBJ databases">
        <title>Clostridium weizhouense sp. nov., an anaerobic bacterium isolated from activated sludge of Petroleum wastewater.</title>
        <authorList>
            <person name="Li Q."/>
        </authorList>
    </citation>
    <scope>NUCLEOTIDE SEQUENCE [LARGE SCALE GENOMIC DNA]</scope>
    <source>
        <strain evidence="4 5">YB-6</strain>
    </source>
</reference>
<keyword evidence="5" id="KW-1185">Reference proteome</keyword>
<dbReference type="InterPro" id="IPR011854">
    <property type="entry name" value="HypE"/>
</dbReference>
<dbReference type="PIRSF" id="PIRSF005644">
    <property type="entry name" value="Hdrgns_mtr_HypE"/>
    <property type="match status" value="1"/>
</dbReference>